<feature type="chain" id="PRO_5046527753" evidence="1">
    <location>
        <begin position="20"/>
        <end position="207"/>
    </location>
</feature>
<sequence>MMFPTKFAVLSTFVAAVNALTINTPASLIECQPASITFSGGSASPYYLSILPGGQPSAAALENLPNADTSPVTWTVDIASGTNITIKITDGSGNIAYSSAVVVQAGSSTSCLGTNSGSSSASASSDSSATSAAASSGSTASAASGSGSATSAAGSAASAAKSSGTAAASAAASSASSAASSALLTKQNAGAAAIILGFVASAMAVIV</sequence>
<feature type="signal peptide" evidence="1">
    <location>
        <begin position="1"/>
        <end position="19"/>
    </location>
</feature>
<organism evidence="2 3">
    <name type="scientific">Kwoniella shivajii</name>
    <dbReference type="NCBI Taxonomy" id="564305"/>
    <lineage>
        <taxon>Eukaryota</taxon>
        <taxon>Fungi</taxon>
        <taxon>Dikarya</taxon>
        <taxon>Basidiomycota</taxon>
        <taxon>Agaricomycotina</taxon>
        <taxon>Tremellomycetes</taxon>
        <taxon>Tremellales</taxon>
        <taxon>Cryptococcaceae</taxon>
        <taxon>Kwoniella</taxon>
    </lineage>
</organism>
<evidence type="ECO:0000313" key="3">
    <source>
        <dbReference type="Proteomes" id="UP001329825"/>
    </source>
</evidence>
<dbReference type="GeneID" id="87956280"/>
<dbReference type="EMBL" id="CP141885">
    <property type="protein sequence ID" value="WRT67183.1"/>
    <property type="molecule type" value="Genomic_DNA"/>
</dbReference>
<gene>
    <name evidence="2" type="ORF">IL334_004149</name>
</gene>
<dbReference type="RefSeq" id="XP_062791923.1">
    <property type="nucleotide sequence ID" value="XM_062935872.1"/>
</dbReference>
<evidence type="ECO:0000256" key="1">
    <source>
        <dbReference type="SAM" id="SignalP"/>
    </source>
</evidence>
<dbReference type="PANTHER" id="PTHR37487:SF2">
    <property type="entry name" value="EXPRESSED PROTEIN"/>
    <property type="match status" value="1"/>
</dbReference>
<name>A0ABZ1D049_9TREE</name>
<keyword evidence="3" id="KW-1185">Reference proteome</keyword>
<proteinExistence type="predicted"/>
<evidence type="ECO:0000313" key="2">
    <source>
        <dbReference type="EMBL" id="WRT67183.1"/>
    </source>
</evidence>
<protein>
    <submittedName>
        <fullName evidence="2">Uncharacterized protein</fullName>
    </submittedName>
</protein>
<keyword evidence="1" id="KW-0732">Signal</keyword>
<dbReference type="Proteomes" id="UP001329825">
    <property type="component" value="Chromosome 5"/>
</dbReference>
<accession>A0ABZ1D049</accession>
<reference evidence="2 3" key="1">
    <citation type="submission" date="2024-01" db="EMBL/GenBank/DDBJ databases">
        <title>Comparative genomics of Cryptococcus and Kwoniella reveals pathogenesis evolution and contrasting modes of karyotype evolution via chromosome fusion or intercentromeric recombination.</title>
        <authorList>
            <person name="Coelho M.A."/>
            <person name="David-Palma M."/>
            <person name="Shea T."/>
            <person name="Bowers K."/>
            <person name="McGinley-Smith S."/>
            <person name="Mohammad A.W."/>
            <person name="Gnirke A."/>
            <person name="Yurkov A.M."/>
            <person name="Nowrousian M."/>
            <person name="Sun S."/>
            <person name="Cuomo C.A."/>
            <person name="Heitman J."/>
        </authorList>
    </citation>
    <scope>NUCLEOTIDE SEQUENCE [LARGE SCALE GENOMIC DNA]</scope>
    <source>
        <strain evidence="2">CBS 11374</strain>
    </source>
</reference>
<dbReference type="PANTHER" id="PTHR37487">
    <property type="entry name" value="CHROMOSOME 1, WHOLE GENOME SHOTGUN SEQUENCE"/>
    <property type="match status" value="1"/>
</dbReference>